<proteinExistence type="predicted"/>
<accession>A0ACB7VT76</accession>
<protein>
    <submittedName>
        <fullName evidence="1">Saposin protein</fullName>
    </submittedName>
</protein>
<dbReference type="Proteomes" id="UP000827976">
    <property type="component" value="Chromosome 7"/>
</dbReference>
<dbReference type="EMBL" id="CM037017">
    <property type="protein sequence ID" value="KAH7677764.1"/>
    <property type="molecule type" value="Genomic_DNA"/>
</dbReference>
<name>A0ACB7VT76_DIOAL</name>
<evidence type="ECO:0000313" key="1">
    <source>
        <dbReference type="EMBL" id="KAH7677764.1"/>
    </source>
</evidence>
<sequence>MSTIGRTIVCRSETRPDLEVMVRPATRLFLPSGSTRRDDKEFGGEKRSREAVDLLFLSRGSMASRHGILLLFLLLIGCFSAVSGNLGILEINVHEMTTLSKMSNGSGRNGQICTLCEDFASQTLSYLNENETQTMVINGLHRVCSKLYSLKHQCLELVDYYVPMFFVMVSQIQPKEFCEEVKLCEIMTSLRLPNRDGPCKICHNLVVEVLTKLRDPDLQLEIIEVLLKACSKMDNYAQECKKIVLHYGPLILFDIEKYLETTDVCAAIHVCKVNQEAGVGATLLADA</sequence>
<organism evidence="1 2">
    <name type="scientific">Dioscorea alata</name>
    <name type="common">Purple yam</name>
    <dbReference type="NCBI Taxonomy" id="55571"/>
    <lineage>
        <taxon>Eukaryota</taxon>
        <taxon>Viridiplantae</taxon>
        <taxon>Streptophyta</taxon>
        <taxon>Embryophyta</taxon>
        <taxon>Tracheophyta</taxon>
        <taxon>Spermatophyta</taxon>
        <taxon>Magnoliopsida</taxon>
        <taxon>Liliopsida</taxon>
        <taxon>Dioscoreales</taxon>
        <taxon>Dioscoreaceae</taxon>
        <taxon>Dioscorea</taxon>
    </lineage>
</organism>
<keyword evidence="2" id="KW-1185">Reference proteome</keyword>
<evidence type="ECO:0000313" key="2">
    <source>
        <dbReference type="Proteomes" id="UP000827976"/>
    </source>
</evidence>
<gene>
    <name evidence="1" type="ORF">IHE45_07G105100</name>
</gene>
<comment type="caution">
    <text evidence="1">The sequence shown here is derived from an EMBL/GenBank/DDBJ whole genome shotgun (WGS) entry which is preliminary data.</text>
</comment>
<reference evidence="2" key="1">
    <citation type="journal article" date="2022" name="Nat. Commun.">
        <title>Chromosome evolution and the genetic basis of agronomically important traits in greater yam.</title>
        <authorList>
            <person name="Bredeson J.V."/>
            <person name="Lyons J.B."/>
            <person name="Oniyinde I.O."/>
            <person name="Okereke N.R."/>
            <person name="Kolade O."/>
            <person name="Nnabue I."/>
            <person name="Nwadili C.O."/>
            <person name="Hribova E."/>
            <person name="Parker M."/>
            <person name="Nwogha J."/>
            <person name="Shu S."/>
            <person name="Carlson J."/>
            <person name="Kariba R."/>
            <person name="Muthemba S."/>
            <person name="Knop K."/>
            <person name="Barton G.J."/>
            <person name="Sherwood A.V."/>
            <person name="Lopez-Montes A."/>
            <person name="Asiedu R."/>
            <person name="Jamnadass R."/>
            <person name="Muchugi A."/>
            <person name="Goodstein D."/>
            <person name="Egesi C.N."/>
            <person name="Featherston J."/>
            <person name="Asfaw A."/>
            <person name="Simpson G.G."/>
            <person name="Dolezel J."/>
            <person name="Hendre P.S."/>
            <person name="Van Deynze A."/>
            <person name="Kumar P.L."/>
            <person name="Obidiegwu J.E."/>
            <person name="Bhattacharjee R."/>
            <person name="Rokhsar D.S."/>
        </authorList>
    </citation>
    <scope>NUCLEOTIDE SEQUENCE [LARGE SCALE GENOMIC DNA]</scope>
    <source>
        <strain evidence="2">cv. TDa95/00328</strain>
    </source>
</reference>